<accession>A0A8D2HLA4</accession>
<protein>
    <submittedName>
        <fullName evidence="1">Uncharacterized protein</fullName>
    </submittedName>
</protein>
<evidence type="ECO:0000313" key="1">
    <source>
        <dbReference type="Ensembl" id="ENSUPAP00010015302.1"/>
    </source>
</evidence>
<organism evidence="1 2">
    <name type="scientific">Urocitellus parryii</name>
    <name type="common">Arctic ground squirrel</name>
    <name type="synonym">Spermophilus parryii</name>
    <dbReference type="NCBI Taxonomy" id="9999"/>
    <lineage>
        <taxon>Eukaryota</taxon>
        <taxon>Metazoa</taxon>
        <taxon>Chordata</taxon>
        <taxon>Craniata</taxon>
        <taxon>Vertebrata</taxon>
        <taxon>Euteleostomi</taxon>
        <taxon>Mammalia</taxon>
        <taxon>Eutheria</taxon>
        <taxon>Euarchontoglires</taxon>
        <taxon>Glires</taxon>
        <taxon>Rodentia</taxon>
        <taxon>Sciuromorpha</taxon>
        <taxon>Sciuridae</taxon>
        <taxon>Xerinae</taxon>
        <taxon>Marmotini</taxon>
        <taxon>Urocitellus</taxon>
    </lineage>
</organism>
<proteinExistence type="predicted"/>
<evidence type="ECO:0000313" key="2">
    <source>
        <dbReference type="Proteomes" id="UP000694417"/>
    </source>
</evidence>
<dbReference type="AlphaFoldDB" id="A0A8D2HLA4"/>
<reference evidence="1" key="1">
    <citation type="submission" date="2025-08" db="UniProtKB">
        <authorList>
            <consortium name="Ensembl"/>
        </authorList>
    </citation>
    <scope>IDENTIFICATION</scope>
</reference>
<dbReference type="Proteomes" id="UP000694417">
    <property type="component" value="Unplaced"/>
</dbReference>
<name>A0A8D2HLA4_UROPR</name>
<reference evidence="1" key="2">
    <citation type="submission" date="2025-09" db="UniProtKB">
        <authorList>
            <consortium name="Ensembl"/>
        </authorList>
    </citation>
    <scope>IDENTIFICATION</scope>
</reference>
<sequence>MIDGHPAATSLFTETYLADIQVERYSRSSLVHHPIIINHNYLSDSYHIHTHNIITD</sequence>
<dbReference type="GeneTree" id="ENSGT00910000147441"/>
<keyword evidence="2" id="KW-1185">Reference proteome</keyword>
<dbReference type="Ensembl" id="ENSUPAT00010017485.1">
    <property type="protein sequence ID" value="ENSUPAP00010015302.1"/>
    <property type="gene ID" value="ENSUPAG00010012254.1"/>
</dbReference>